<evidence type="ECO:0000256" key="6">
    <source>
        <dbReference type="ARBA" id="ARBA00023242"/>
    </source>
</evidence>
<name>A0A9J7IK58_SPOLT</name>
<dbReference type="GO" id="GO:0045003">
    <property type="term" value="P:double-strand break repair via synthesis-dependent strand annealing"/>
    <property type="evidence" value="ECO:0007669"/>
    <property type="project" value="TreeGrafter"/>
</dbReference>
<keyword evidence="8" id="KW-1185">Reference proteome</keyword>
<dbReference type="GO" id="GO:0005657">
    <property type="term" value="C:replication fork"/>
    <property type="evidence" value="ECO:0007669"/>
    <property type="project" value="TreeGrafter"/>
</dbReference>
<dbReference type="CDD" id="cd19491">
    <property type="entry name" value="XRCC3"/>
    <property type="match status" value="1"/>
</dbReference>
<sequence>MHLRNILPPNIYDVIDRAGISTERQIILLSIWDIKKYTNLNLDDILLLKNIVTENVCPTITTGKEELKKFNCNKAGVLTGCTGIDNLLAGGFRRGTLTEVFGESASGKTQLGLQLTLNNWAKGCVYICTEDLFPTKRFEEMKISLPQFDPRIDYGKNIFVEHITEAIDLLSCLRVRLPKLLEHHKLALIVIDSIAAPFRCESNNYVKRAEDLREVAILLTSMAQKFDLAILCINQVTASFEDSNSVLPALGLAWSNMVTTRLMLKKTLNVLDGKSLANISNQQIADHHKTYIRELHVMFAPHLSNMMAQFIVTACGIQDIPK</sequence>
<dbReference type="PANTHER" id="PTHR46487:SF1">
    <property type="entry name" value="DNA REPAIR PROTEIN XRCC3"/>
    <property type="match status" value="1"/>
</dbReference>
<accession>A0A9J7IK58</accession>
<feature type="domain" description="RecA family profile 1" evidence="7">
    <location>
        <begin position="73"/>
        <end position="236"/>
    </location>
</feature>
<dbReference type="InterPro" id="IPR027417">
    <property type="entry name" value="P-loop_NTPase"/>
</dbReference>
<gene>
    <name evidence="9" type="primary">LOC111350352</name>
</gene>
<dbReference type="GO" id="GO:0005524">
    <property type="term" value="F:ATP binding"/>
    <property type="evidence" value="ECO:0007669"/>
    <property type="project" value="UniProtKB-KW"/>
</dbReference>
<dbReference type="RefSeq" id="XP_022817663.1">
    <property type="nucleotide sequence ID" value="XM_022961895.1"/>
</dbReference>
<dbReference type="Gene3D" id="3.40.50.300">
    <property type="entry name" value="P-loop containing nucleotide triphosphate hydrolases"/>
    <property type="match status" value="1"/>
</dbReference>
<keyword evidence="6" id="KW-0539">Nucleus</keyword>
<evidence type="ECO:0000256" key="1">
    <source>
        <dbReference type="ARBA" id="ARBA00004123"/>
    </source>
</evidence>
<evidence type="ECO:0000313" key="8">
    <source>
        <dbReference type="Proteomes" id="UP000301870"/>
    </source>
</evidence>
<dbReference type="GO" id="GO:0000722">
    <property type="term" value="P:telomere maintenance via recombination"/>
    <property type="evidence" value="ECO:0007669"/>
    <property type="project" value="TreeGrafter"/>
</dbReference>
<proteinExistence type="predicted"/>
<keyword evidence="4" id="KW-0067">ATP-binding</keyword>
<dbReference type="GO" id="GO:0140664">
    <property type="term" value="F:ATP-dependent DNA damage sensor activity"/>
    <property type="evidence" value="ECO:0007669"/>
    <property type="project" value="InterPro"/>
</dbReference>
<dbReference type="SUPFAM" id="SSF52540">
    <property type="entry name" value="P-loop containing nucleoside triphosphate hydrolases"/>
    <property type="match status" value="1"/>
</dbReference>
<comment type="subcellular location">
    <subcellularLocation>
        <location evidence="1">Nucleus</location>
    </subcellularLocation>
</comment>
<dbReference type="GO" id="GO:0071140">
    <property type="term" value="P:resolution of mitotic recombination intermediates"/>
    <property type="evidence" value="ECO:0007669"/>
    <property type="project" value="TreeGrafter"/>
</dbReference>
<keyword evidence="2" id="KW-0547">Nucleotide-binding</keyword>
<organism evidence="8 9">
    <name type="scientific">Spodoptera litura</name>
    <name type="common">Asian cotton leafworm</name>
    <dbReference type="NCBI Taxonomy" id="69820"/>
    <lineage>
        <taxon>Eukaryota</taxon>
        <taxon>Metazoa</taxon>
        <taxon>Ecdysozoa</taxon>
        <taxon>Arthropoda</taxon>
        <taxon>Hexapoda</taxon>
        <taxon>Insecta</taxon>
        <taxon>Pterygota</taxon>
        <taxon>Neoptera</taxon>
        <taxon>Endopterygota</taxon>
        <taxon>Lepidoptera</taxon>
        <taxon>Glossata</taxon>
        <taxon>Ditrysia</taxon>
        <taxon>Noctuoidea</taxon>
        <taxon>Noctuidae</taxon>
        <taxon>Amphipyrinae</taxon>
        <taxon>Spodoptera</taxon>
    </lineage>
</organism>
<dbReference type="AlphaFoldDB" id="A0A9J7IK58"/>
<dbReference type="InterPro" id="IPR047348">
    <property type="entry name" value="XRCC3-like_C"/>
</dbReference>
<evidence type="ECO:0000256" key="3">
    <source>
        <dbReference type="ARBA" id="ARBA00022763"/>
    </source>
</evidence>
<keyword evidence="3" id="KW-0227">DNA damage</keyword>
<dbReference type="InterPro" id="IPR020588">
    <property type="entry name" value="RecA_ATP-bd"/>
</dbReference>
<dbReference type="InterPro" id="IPR013632">
    <property type="entry name" value="Rad51_C"/>
</dbReference>
<dbReference type="PROSITE" id="PS50162">
    <property type="entry name" value="RECA_2"/>
    <property type="match status" value="1"/>
</dbReference>
<dbReference type="GO" id="GO:0033065">
    <property type="term" value="C:Rad51C-XRCC3 complex"/>
    <property type="evidence" value="ECO:0007669"/>
    <property type="project" value="TreeGrafter"/>
</dbReference>
<dbReference type="GeneID" id="111350352"/>
<protein>
    <submittedName>
        <fullName evidence="9">DNA repair protein XRCC3</fullName>
    </submittedName>
</protein>
<dbReference type="Proteomes" id="UP000301870">
    <property type="component" value="Chromosome 11"/>
</dbReference>
<dbReference type="InterPro" id="IPR016467">
    <property type="entry name" value="DNA_recomb/repair_RecA-like"/>
</dbReference>
<dbReference type="GO" id="GO:0000400">
    <property type="term" value="F:four-way junction DNA binding"/>
    <property type="evidence" value="ECO:0007669"/>
    <property type="project" value="TreeGrafter"/>
</dbReference>
<keyword evidence="5" id="KW-0234">DNA repair</keyword>
<reference evidence="9" key="1">
    <citation type="submission" date="2025-08" db="UniProtKB">
        <authorList>
            <consortium name="RefSeq"/>
        </authorList>
    </citation>
    <scope>IDENTIFICATION</scope>
    <source>
        <strain evidence="9">Ishihara</strain>
        <tissue evidence="9">Whole body</tissue>
    </source>
</reference>
<dbReference type="Pfam" id="PF08423">
    <property type="entry name" value="Rad51"/>
    <property type="match status" value="1"/>
</dbReference>
<dbReference type="OrthoDB" id="1861185at2759"/>
<evidence type="ECO:0000256" key="5">
    <source>
        <dbReference type="ARBA" id="ARBA00023204"/>
    </source>
</evidence>
<dbReference type="PIRSF" id="PIRSF005856">
    <property type="entry name" value="Rad51"/>
    <property type="match status" value="1"/>
</dbReference>
<dbReference type="GO" id="GO:0090656">
    <property type="term" value="P:t-circle formation"/>
    <property type="evidence" value="ECO:0007669"/>
    <property type="project" value="TreeGrafter"/>
</dbReference>
<evidence type="ECO:0000259" key="7">
    <source>
        <dbReference type="PROSITE" id="PS50162"/>
    </source>
</evidence>
<evidence type="ECO:0000256" key="4">
    <source>
        <dbReference type="ARBA" id="ARBA00022840"/>
    </source>
</evidence>
<evidence type="ECO:0000313" key="9">
    <source>
        <dbReference type="RefSeq" id="XP_022817663.1"/>
    </source>
</evidence>
<dbReference type="KEGG" id="sliu:111350352"/>
<dbReference type="PANTHER" id="PTHR46487">
    <property type="entry name" value="DNA REPAIR PROTEIN XRCC3"/>
    <property type="match status" value="1"/>
</dbReference>
<evidence type="ECO:0000256" key="2">
    <source>
        <dbReference type="ARBA" id="ARBA00022741"/>
    </source>
</evidence>